<evidence type="ECO:0000313" key="2">
    <source>
        <dbReference type="EnsemblPlants" id="ORUFI11G05370.1"/>
    </source>
</evidence>
<dbReference type="HOGENOM" id="CLU_081114_0_0_1"/>
<feature type="transmembrane region" description="Helical" evidence="1">
    <location>
        <begin position="188"/>
        <end position="208"/>
    </location>
</feature>
<protein>
    <submittedName>
        <fullName evidence="2">Uncharacterized protein</fullName>
    </submittedName>
</protein>
<reference evidence="3" key="1">
    <citation type="submission" date="2013-06" db="EMBL/GenBank/DDBJ databases">
        <authorList>
            <person name="Zhao Q."/>
        </authorList>
    </citation>
    <scope>NUCLEOTIDE SEQUENCE</scope>
    <source>
        <strain evidence="3">cv. W1943</strain>
    </source>
</reference>
<accession>A0A0E0R562</accession>
<feature type="transmembrane region" description="Helical" evidence="1">
    <location>
        <begin position="144"/>
        <end position="168"/>
    </location>
</feature>
<dbReference type="OMA" id="AFNCELF"/>
<proteinExistence type="predicted"/>
<sequence>MPCLDSLASSWLAHQPICRGVIAWASRSRSGVNASSRGAGSASRRRAAVNASSRGASIFLGGPPPDQVSTMKDDNTKSFLNKVKDFWTEITTRESQVVKNNNADEIEKNNKKRSGLYRDLIVMFALGSVFWSGAKKALSQLKGWVFCVASVYINFALISMMVGAAAGTLPDVFRCHMGLSGNGVLQGLLFNIIAFNYELFTTLLPGSLVKLSQRVMYWVTGATSAIAVTVIWTLATEDPLCALVVLRIIGRFLRWICVAICSCFPDFRHPKKMSKSAGHKGTTNQDLAAALVGTNHSQV</sequence>
<feature type="transmembrane region" description="Helical" evidence="1">
    <location>
        <begin position="248"/>
        <end position="267"/>
    </location>
</feature>
<feature type="transmembrane region" description="Helical" evidence="1">
    <location>
        <begin position="215"/>
        <end position="236"/>
    </location>
</feature>
<name>A0A0E0R562_ORYRU</name>
<dbReference type="Gramene" id="ORUFI11G05370.1">
    <property type="protein sequence ID" value="ORUFI11G05370.1"/>
    <property type="gene ID" value="ORUFI11G05370"/>
</dbReference>
<dbReference type="eggNOG" id="ENOG502R4VZ">
    <property type="taxonomic scope" value="Eukaryota"/>
</dbReference>
<dbReference type="AlphaFoldDB" id="A0A0E0R562"/>
<dbReference type="EnsemblPlants" id="ORUFI11G05370.1">
    <property type="protein sequence ID" value="ORUFI11G05370.1"/>
    <property type="gene ID" value="ORUFI11G05370"/>
</dbReference>
<reference evidence="2" key="2">
    <citation type="submission" date="2015-06" db="UniProtKB">
        <authorList>
            <consortium name="EnsemblPlants"/>
        </authorList>
    </citation>
    <scope>IDENTIFICATION</scope>
</reference>
<keyword evidence="1" id="KW-0472">Membrane</keyword>
<dbReference type="Proteomes" id="UP000008022">
    <property type="component" value="Unassembled WGS sequence"/>
</dbReference>
<evidence type="ECO:0000313" key="3">
    <source>
        <dbReference type="Proteomes" id="UP000008022"/>
    </source>
</evidence>
<keyword evidence="3" id="KW-1185">Reference proteome</keyword>
<keyword evidence="1" id="KW-1133">Transmembrane helix</keyword>
<evidence type="ECO:0000256" key="1">
    <source>
        <dbReference type="SAM" id="Phobius"/>
    </source>
</evidence>
<organism evidence="2 3">
    <name type="scientific">Oryza rufipogon</name>
    <name type="common">Brownbeard rice</name>
    <name type="synonym">Asian wild rice</name>
    <dbReference type="NCBI Taxonomy" id="4529"/>
    <lineage>
        <taxon>Eukaryota</taxon>
        <taxon>Viridiplantae</taxon>
        <taxon>Streptophyta</taxon>
        <taxon>Embryophyta</taxon>
        <taxon>Tracheophyta</taxon>
        <taxon>Spermatophyta</taxon>
        <taxon>Magnoliopsida</taxon>
        <taxon>Liliopsida</taxon>
        <taxon>Poales</taxon>
        <taxon>Poaceae</taxon>
        <taxon>BOP clade</taxon>
        <taxon>Oryzoideae</taxon>
        <taxon>Oryzeae</taxon>
        <taxon>Oryzinae</taxon>
        <taxon>Oryza</taxon>
    </lineage>
</organism>
<keyword evidence="1" id="KW-0812">Transmembrane</keyword>